<proteinExistence type="predicted"/>
<dbReference type="EMBL" id="JACSNX010000001">
    <property type="protein sequence ID" value="MBM6850122.1"/>
    <property type="molecule type" value="Genomic_DNA"/>
</dbReference>
<dbReference type="PANTHER" id="PTHR33295">
    <property type="entry name" value="ATPASE"/>
    <property type="match status" value="1"/>
</dbReference>
<organism evidence="3 4">
    <name type="scientific">Oscillibacter valericigenes</name>
    <dbReference type="NCBI Taxonomy" id="351091"/>
    <lineage>
        <taxon>Bacteria</taxon>
        <taxon>Bacillati</taxon>
        <taxon>Bacillota</taxon>
        <taxon>Clostridia</taxon>
        <taxon>Eubacteriales</taxon>
        <taxon>Oscillospiraceae</taxon>
        <taxon>Oscillibacter</taxon>
    </lineage>
</organism>
<accession>A0ABS2FTB2</accession>
<comment type="caution">
    <text evidence="3">The sequence shown here is derived from an EMBL/GenBank/DDBJ whole genome shotgun (WGS) entry which is preliminary data.</text>
</comment>
<dbReference type="SUPFAM" id="SSF52540">
    <property type="entry name" value="P-loop containing nucleoside triphosphate hydrolases"/>
    <property type="match status" value="1"/>
</dbReference>
<dbReference type="PANTHER" id="PTHR33295:SF18">
    <property type="entry name" value="AAA+ ATPASE DOMAIN-CONTAINING PROTEIN"/>
    <property type="match status" value="1"/>
</dbReference>
<dbReference type="RefSeq" id="WP_204801814.1">
    <property type="nucleotide sequence ID" value="NZ_JACSNX010000001.1"/>
</dbReference>
<dbReference type="Pfam" id="PF13173">
    <property type="entry name" value="AAA_14"/>
    <property type="match status" value="1"/>
</dbReference>
<name>A0ABS2FTB2_9FIRM</name>
<dbReference type="InterPro" id="IPR041682">
    <property type="entry name" value="AAA_14"/>
</dbReference>
<protein>
    <submittedName>
        <fullName evidence="3">ATP-binding protein</fullName>
    </submittedName>
</protein>
<keyword evidence="3" id="KW-0067">ATP-binding</keyword>
<dbReference type="Gene3D" id="3.40.50.300">
    <property type="entry name" value="P-loop containing nucleotide triphosphate hydrolases"/>
    <property type="match status" value="1"/>
</dbReference>
<evidence type="ECO:0000313" key="3">
    <source>
        <dbReference type="EMBL" id="MBM6850122.1"/>
    </source>
</evidence>
<reference evidence="3 4" key="1">
    <citation type="journal article" date="2021" name="Sci. Rep.">
        <title>The distribution of antibiotic resistance genes in chicken gut microbiota commensals.</title>
        <authorList>
            <person name="Juricova H."/>
            <person name="Matiasovicova J."/>
            <person name="Kubasova T."/>
            <person name="Cejkova D."/>
            <person name="Rychlik I."/>
        </authorList>
    </citation>
    <scope>NUCLEOTIDE SEQUENCE [LARGE SCALE GENOMIC DNA]</scope>
    <source>
        <strain evidence="3 4">An411</strain>
    </source>
</reference>
<dbReference type="Pfam" id="PF13635">
    <property type="entry name" value="DUF4143"/>
    <property type="match status" value="1"/>
</dbReference>
<keyword evidence="3" id="KW-0547">Nucleotide-binding</keyword>
<evidence type="ECO:0000313" key="4">
    <source>
        <dbReference type="Proteomes" id="UP000719500"/>
    </source>
</evidence>
<evidence type="ECO:0000259" key="1">
    <source>
        <dbReference type="Pfam" id="PF13173"/>
    </source>
</evidence>
<dbReference type="InterPro" id="IPR025420">
    <property type="entry name" value="DUF4143"/>
</dbReference>
<keyword evidence="4" id="KW-1185">Reference proteome</keyword>
<feature type="domain" description="AAA" evidence="1">
    <location>
        <begin position="21"/>
        <end position="164"/>
    </location>
</feature>
<dbReference type="Proteomes" id="UP000719500">
    <property type="component" value="Unassembled WGS sequence"/>
</dbReference>
<feature type="domain" description="DUF4143" evidence="2">
    <location>
        <begin position="211"/>
        <end position="371"/>
    </location>
</feature>
<dbReference type="GO" id="GO:0005524">
    <property type="term" value="F:ATP binding"/>
    <property type="evidence" value="ECO:0007669"/>
    <property type="project" value="UniProtKB-KW"/>
</dbReference>
<sequence>MQIERNVYLNKLIARKHNGFVKVITGIRRCGKSYLLNTLFYQHLLNSGVEDSHIIRFAFDSAQNLMLIGEDLMEIEEGKRKVDPEKFMTYINDKIVDDGMYYLLLDEVQNLGYFEAVLNGYLRKDNVDVYVTGSNSKFLSSDIITEFAGRGDEVHVLPLSFSEFFSVYDGSKEEAFDDYMVYGGLPSVALMQTEEQKVAYLNTQITNVYLRDIVKRYNLQSDEDIGELLDILASGISTLVNPRKLAGTFKSIKGSTISEVTVAKYIGHMAESFLISKAKRYDVKGKHYIDTPFKVYFEDIGLRNARLNFRQIEPSHIMENIIYNELRYRGYNVDVGVVEVREKNSEGREQRKQLEIDFIANQGSRRYYIQSAYEIPSKEKLDQETKSFDRANDSFKKIIVVERTMKPRRDDKGYVTMGVKEFLLNENSLEL</sequence>
<dbReference type="InterPro" id="IPR027417">
    <property type="entry name" value="P-loop_NTPase"/>
</dbReference>
<gene>
    <name evidence="3" type="ORF">H9X91_01555</name>
</gene>
<evidence type="ECO:0000259" key="2">
    <source>
        <dbReference type="Pfam" id="PF13635"/>
    </source>
</evidence>